<proteinExistence type="predicted"/>
<organism evidence="1">
    <name type="scientific">Podoviridae sp. ctsNK10</name>
    <dbReference type="NCBI Taxonomy" id="2826582"/>
    <lineage>
        <taxon>Viruses</taxon>
        <taxon>Duplodnaviria</taxon>
        <taxon>Heunggongvirae</taxon>
        <taxon>Uroviricota</taxon>
        <taxon>Caudoviricetes</taxon>
    </lineage>
</organism>
<evidence type="ECO:0000313" key="1">
    <source>
        <dbReference type="EMBL" id="DAD95264.1"/>
    </source>
</evidence>
<name>A0A8S5NM02_9CAUD</name>
<reference evidence="1" key="1">
    <citation type="journal article" date="2021" name="Proc. Natl. Acad. Sci. U.S.A.">
        <title>A Catalog of Tens of Thousands of Viruses from Human Metagenomes Reveals Hidden Associations with Chronic Diseases.</title>
        <authorList>
            <person name="Tisza M.J."/>
            <person name="Buck C.B."/>
        </authorList>
    </citation>
    <scope>NUCLEOTIDE SEQUENCE</scope>
    <source>
        <strain evidence="1">CtsNK10</strain>
    </source>
</reference>
<accession>A0A8S5NM02</accession>
<sequence length="33" mass="3820">MSTLYFPLTYLGFLKSFPRLAYNTSSYVLPLSK</sequence>
<dbReference type="EMBL" id="BK015191">
    <property type="protein sequence ID" value="DAD95264.1"/>
    <property type="molecule type" value="Genomic_DNA"/>
</dbReference>
<protein>
    <submittedName>
        <fullName evidence="1">Uncharacterized protein</fullName>
    </submittedName>
</protein>